<comment type="caution">
    <text evidence="1">The sequence shown here is derived from an EMBL/GenBank/DDBJ whole genome shotgun (WGS) entry which is preliminary data.</text>
</comment>
<dbReference type="AlphaFoldDB" id="A0A367XQV3"/>
<sequence length="91" mass="10411">MLSAASSSVVTPKTISKPSYRAVDARRIGSMKRLIIKTKPVKYHLINVNKVFNAKRRKVITDSISADKLLTEKYVSEEEAMRSWKRMVMLL</sequence>
<keyword evidence="2" id="KW-1185">Reference proteome</keyword>
<reference evidence="1 2" key="1">
    <citation type="submission" date="2018-06" db="EMBL/GenBank/DDBJ databases">
        <title>Whole genome sequencing of Candida tropicalis (genome annotated by CSBL at Korea University).</title>
        <authorList>
            <person name="Ahn J."/>
        </authorList>
    </citation>
    <scope>NUCLEOTIDE SEQUENCE [LARGE SCALE GENOMIC DNA]</scope>
    <source>
        <strain evidence="1 2">ATCC 20962</strain>
    </source>
</reference>
<dbReference type="EMBL" id="QLNQ01000029">
    <property type="protein sequence ID" value="RCK55590.1"/>
    <property type="molecule type" value="Genomic_DNA"/>
</dbReference>
<protein>
    <submittedName>
        <fullName evidence="1">Uncharacterized protein</fullName>
    </submittedName>
</protein>
<proteinExistence type="predicted"/>
<organism evidence="1 2">
    <name type="scientific">Candida viswanathii</name>
    <dbReference type="NCBI Taxonomy" id="5486"/>
    <lineage>
        <taxon>Eukaryota</taxon>
        <taxon>Fungi</taxon>
        <taxon>Dikarya</taxon>
        <taxon>Ascomycota</taxon>
        <taxon>Saccharomycotina</taxon>
        <taxon>Pichiomycetes</taxon>
        <taxon>Debaryomycetaceae</taxon>
        <taxon>Candida/Lodderomyces clade</taxon>
        <taxon>Candida</taxon>
    </lineage>
</organism>
<evidence type="ECO:0000313" key="2">
    <source>
        <dbReference type="Proteomes" id="UP000253472"/>
    </source>
</evidence>
<evidence type="ECO:0000313" key="1">
    <source>
        <dbReference type="EMBL" id="RCK55590.1"/>
    </source>
</evidence>
<accession>A0A367XQV3</accession>
<name>A0A367XQV3_9ASCO</name>
<dbReference type="Proteomes" id="UP000253472">
    <property type="component" value="Unassembled WGS sequence"/>
</dbReference>
<dbReference type="STRING" id="5486.A0A367XQV3"/>
<gene>
    <name evidence="1" type="ORF">Cantr_05681</name>
</gene>